<evidence type="ECO:0000256" key="1">
    <source>
        <dbReference type="SAM" id="MobiDB-lite"/>
    </source>
</evidence>
<proteinExistence type="predicted"/>
<organism evidence="3 4">
    <name type="scientific">Streptomyces cacaoi</name>
    <dbReference type="NCBI Taxonomy" id="1898"/>
    <lineage>
        <taxon>Bacteria</taxon>
        <taxon>Bacillati</taxon>
        <taxon>Actinomycetota</taxon>
        <taxon>Actinomycetes</taxon>
        <taxon>Kitasatosporales</taxon>
        <taxon>Streptomycetaceae</taxon>
        <taxon>Streptomyces</taxon>
    </lineage>
</organism>
<dbReference type="InterPro" id="IPR009081">
    <property type="entry name" value="PP-bd_ACP"/>
</dbReference>
<comment type="caution">
    <text evidence="3">The sequence shown here is derived from an EMBL/GenBank/DDBJ whole genome shotgun (WGS) entry which is preliminary data.</text>
</comment>
<protein>
    <recommendedName>
        <fullName evidence="2">Carrier domain-containing protein</fullName>
    </recommendedName>
</protein>
<evidence type="ECO:0000259" key="2">
    <source>
        <dbReference type="PROSITE" id="PS50075"/>
    </source>
</evidence>
<accession>A0A4Y3QUR5</accession>
<dbReference type="Proteomes" id="UP000319210">
    <property type="component" value="Unassembled WGS sequence"/>
</dbReference>
<dbReference type="Pfam" id="PF00550">
    <property type="entry name" value="PP-binding"/>
    <property type="match status" value="1"/>
</dbReference>
<feature type="region of interest" description="Disordered" evidence="1">
    <location>
        <begin position="1"/>
        <end position="22"/>
    </location>
</feature>
<evidence type="ECO:0000313" key="4">
    <source>
        <dbReference type="Proteomes" id="UP000319210"/>
    </source>
</evidence>
<evidence type="ECO:0000313" key="3">
    <source>
        <dbReference type="EMBL" id="GEB48942.1"/>
    </source>
</evidence>
<name>A0A4Y3QUR5_STRCI</name>
<dbReference type="Gene3D" id="1.10.1200.10">
    <property type="entry name" value="ACP-like"/>
    <property type="match status" value="1"/>
</dbReference>
<sequence>MDTATARENRTEARTENEKPPGKEYIVGRFDLSALTALLHEAAGGGNELGEDDLDTLFLDLGYDSLALLQVTGVIERDYDVTLEEEAVDEAETPRQFLDLVNGALAGRAAV</sequence>
<dbReference type="PROSITE" id="PS50075">
    <property type="entry name" value="CARRIER"/>
    <property type="match status" value="1"/>
</dbReference>
<dbReference type="AlphaFoldDB" id="A0A4Y3QUR5"/>
<gene>
    <name evidence="3" type="ORF">SCA03_14930</name>
</gene>
<dbReference type="InterPro" id="IPR036736">
    <property type="entry name" value="ACP-like_sf"/>
</dbReference>
<dbReference type="SUPFAM" id="SSF47336">
    <property type="entry name" value="ACP-like"/>
    <property type="match status" value="1"/>
</dbReference>
<reference evidence="3 4" key="1">
    <citation type="submission" date="2019-06" db="EMBL/GenBank/DDBJ databases">
        <title>Whole genome shotgun sequence of Streptomyces cacaoi subsp. cacaoi NBRC 12748.</title>
        <authorList>
            <person name="Hosoyama A."/>
            <person name="Uohara A."/>
            <person name="Ohji S."/>
            <person name="Ichikawa N."/>
        </authorList>
    </citation>
    <scope>NUCLEOTIDE SEQUENCE [LARGE SCALE GENOMIC DNA]</scope>
    <source>
        <strain evidence="3 4">NBRC 12748</strain>
    </source>
</reference>
<keyword evidence="4" id="KW-1185">Reference proteome</keyword>
<feature type="domain" description="Carrier" evidence="2">
    <location>
        <begin position="29"/>
        <end position="105"/>
    </location>
</feature>
<dbReference type="EMBL" id="BJMM01000004">
    <property type="protein sequence ID" value="GEB48942.1"/>
    <property type="molecule type" value="Genomic_DNA"/>
</dbReference>